<gene>
    <name evidence="1" type="primary">ORF216087</name>
</gene>
<proteinExistence type="predicted"/>
<dbReference type="AlphaFoldDB" id="A0A0B7BX97"/>
<organism evidence="1">
    <name type="scientific">Arion vulgaris</name>
    <dbReference type="NCBI Taxonomy" id="1028688"/>
    <lineage>
        <taxon>Eukaryota</taxon>
        <taxon>Metazoa</taxon>
        <taxon>Spiralia</taxon>
        <taxon>Lophotrochozoa</taxon>
        <taxon>Mollusca</taxon>
        <taxon>Gastropoda</taxon>
        <taxon>Heterobranchia</taxon>
        <taxon>Euthyneura</taxon>
        <taxon>Panpulmonata</taxon>
        <taxon>Eupulmonata</taxon>
        <taxon>Stylommatophora</taxon>
        <taxon>Helicina</taxon>
        <taxon>Arionoidea</taxon>
        <taxon>Arionidae</taxon>
        <taxon>Arion</taxon>
    </lineage>
</organism>
<protein>
    <submittedName>
        <fullName evidence="1">Uncharacterized protein</fullName>
    </submittedName>
</protein>
<feature type="non-terminal residue" evidence="1">
    <location>
        <position position="68"/>
    </location>
</feature>
<sequence>TQTQAHKTPRPLLSTRDIILELTKTCQFKLESWNMIGRLDLSLIFIFGLDMLVTASNKCVMDIGSCTR</sequence>
<reference evidence="1" key="1">
    <citation type="submission" date="2014-12" db="EMBL/GenBank/DDBJ databases">
        <title>Insight into the proteome of Arion vulgaris.</title>
        <authorList>
            <person name="Aradska J."/>
            <person name="Bulat T."/>
            <person name="Smidak R."/>
            <person name="Sarate P."/>
            <person name="Gangsoo J."/>
            <person name="Sialana F."/>
            <person name="Bilban M."/>
            <person name="Lubec G."/>
        </authorList>
    </citation>
    <scope>NUCLEOTIDE SEQUENCE</scope>
    <source>
        <tissue evidence="1">Skin</tissue>
    </source>
</reference>
<dbReference type="EMBL" id="HACG01050672">
    <property type="protein sequence ID" value="CEK97537.1"/>
    <property type="molecule type" value="Transcribed_RNA"/>
</dbReference>
<name>A0A0B7BX97_9EUPU</name>
<feature type="non-terminal residue" evidence="1">
    <location>
        <position position="1"/>
    </location>
</feature>
<evidence type="ECO:0000313" key="1">
    <source>
        <dbReference type="EMBL" id="CEK97537.1"/>
    </source>
</evidence>
<accession>A0A0B7BX97</accession>